<dbReference type="Proteomes" id="UP001612928">
    <property type="component" value="Unassembled WGS sequence"/>
</dbReference>
<dbReference type="SUPFAM" id="SSF53720">
    <property type="entry name" value="ALDH-like"/>
    <property type="match status" value="1"/>
</dbReference>
<keyword evidence="9" id="KW-1185">Reference proteome</keyword>
<feature type="domain" description="Aldehyde dehydrogenase" evidence="7">
    <location>
        <begin position="13"/>
        <end position="473"/>
    </location>
</feature>
<dbReference type="EMBL" id="JBITMB010000006">
    <property type="protein sequence ID" value="MFI7443539.1"/>
    <property type="molecule type" value="Genomic_DNA"/>
</dbReference>
<proteinExistence type="inferred from homology"/>
<dbReference type="EC" id="1.2.1.3" evidence="3"/>
<dbReference type="Gene3D" id="3.40.605.10">
    <property type="entry name" value="Aldehyde Dehydrogenase, Chain A, domain 1"/>
    <property type="match status" value="1"/>
</dbReference>
<dbReference type="InterPro" id="IPR016162">
    <property type="entry name" value="Ald_DH_N"/>
</dbReference>
<evidence type="ECO:0000313" key="8">
    <source>
        <dbReference type="EMBL" id="MFI7443539.1"/>
    </source>
</evidence>
<dbReference type="InterPro" id="IPR016160">
    <property type="entry name" value="Ald_DH_CS_CYS"/>
</dbReference>
<dbReference type="PANTHER" id="PTHR42804">
    <property type="entry name" value="ALDEHYDE DEHYDROGENASE"/>
    <property type="match status" value="1"/>
</dbReference>
<gene>
    <name evidence="8" type="ORF">ACIBP5_26515</name>
</gene>
<dbReference type="InterPro" id="IPR016163">
    <property type="entry name" value="Ald_DH_C"/>
</dbReference>
<comment type="catalytic activity">
    <reaction evidence="4">
        <text>an aldehyde + NAD(+) + H2O = a carboxylate + NADH + 2 H(+)</text>
        <dbReference type="Rhea" id="RHEA:16185"/>
        <dbReference type="ChEBI" id="CHEBI:15377"/>
        <dbReference type="ChEBI" id="CHEBI:15378"/>
        <dbReference type="ChEBI" id="CHEBI:17478"/>
        <dbReference type="ChEBI" id="CHEBI:29067"/>
        <dbReference type="ChEBI" id="CHEBI:57540"/>
        <dbReference type="ChEBI" id="CHEBI:57945"/>
        <dbReference type="EC" id="1.2.1.3"/>
    </reaction>
</comment>
<organism evidence="8 9">
    <name type="scientific">Nonomuraea indica</name>
    <dbReference type="NCBI Taxonomy" id="1581193"/>
    <lineage>
        <taxon>Bacteria</taxon>
        <taxon>Bacillati</taxon>
        <taxon>Actinomycetota</taxon>
        <taxon>Actinomycetes</taxon>
        <taxon>Streptosporangiales</taxon>
        <taxon>Streptosporangiaceae</taxon>
        <taxon>Nonomuraea</taxon>
    </lineage>
</organism>
<evidence type="ECO:0000313" key="9">
    <source>
        <dbReference type="Proteomes" id="UP001612928"/>
    </source>
</evidence>
<evidence type="ECO:0000256" key="5">
    <source>
        <dbReference type="PROSITE-ProRule" id="PRU10007"/>
    </source>
</evidence>
<evidence type="ECO:0000256" key="3">
    <source>
        <dbReference type="ARBA" id="ARBA00024226"/>
    </source>
</evidence>
<dbReference type="PROSITE" id="PS00070">
    <property type="entry name" value="ALDEHYDE_DEHYDR_CYS"/>
    <property type="match status" value="1"/>
</dbReference>
<evidence type="ECO:0000256" key="2">
    <source>
        <dbReference type="ARBA" id="ARBA00023002"/>
    </source>
</evidence>
<evidence type="ECO:0000256" key="1">
    <source>
        <dbReference type="ARBA" id="ARBA00009986"/>
    </source>
</evidence>
<evidence type="ECO:0000256" key="6">
    <source>
        <dbReference type="RuleBase" id="RU003345"/>
    </source>
</evidence>
<dbReference type="InterPro" id="IPR016161">
    <property type="entry name" value="Ald_DH/histidinol_DH"/>
</dbReference>
<keyword evidence="2 6" id="KW-0560">Oxidoreductase</keyword>
<accession>A0ABW8A9R3</accession>
<comment type="similarity">
    <text evidence="1 6">Belongs to the aldehyde dehydrogenase family.</text>
</comment>
<dbReference type="PANTHER" id="PTHR42804:SF1">
    <property type="entry name" value="ALDEHYDE DEHYDROGENASE-RELATED"/>
    <property type="match status" value="1"/>
</dbReference>
<sequence length="477" mass="50564">MRQHDTLYIGGEWVAPAGTGTIDVVSPHTEQVVGRVPDGTAADMDRAVAAAREAFDRGPWPRMTFAERAAVIGRLAELYAARQEEMAALITEEMGSPITFSQLAQAPQPLGMLQYYAELGKTFQQEEQRPGLFGPTTVRREPVGVVAAIVPWNVPQFVAMTKIAPALLAGCAIVLKPAPETPLDAYLLGEMAQEAGIPAGVLNIVPAGREAGEHLVSHPGVDKVAFTGSTAAGRRIAAICGEQLKRVSLELGGKSAAIVLDDADLASSMGMLALASLMNNGQACVAQTRILASRNRYDEVVEAVAAMVTSQPVGDPADPATGIGPLVARRQQERVEGYIRIGMEEGAKVVVGGLDRPYEQGWYVAPTVFAGVSNDMRIAREEIFGPVLAVIPYDDEADAVRIANDSDYGLAGTVWTADADHGMEVARQVRAGTYGVNCFMLESNAPFGGYKASGIGRELGPEGLNGYLEYKSIARLG</sequence>
<name>A0ABW8A9R3_9ACTN</name>
<dbReference type="RefSeq" id="WP_397023714.1">
    <property type="nucleotide sequence ID" value="NZ_JBITMB010000006.1"/>
</dbReference>
<reference evidence="8 9" key="1">
    <citation type="submission" date="2024-10" db="EMBL/GenBank/DDBJ databases">
        <title>The Natural Products Discovery Center: Release of the First 8490 Sequenced Strains for Exploring Actinobacteria Biosynthetic Diversity.</title>
        <authorList>
            <person name="Kalkreuter E."/>
            <person name="Kautsar S.A."/>
            <person name="Yang D."/>
            <person name="Bader C.D."/>
            <person name="Teijaro C.N."/>
            <person name="Fluegel L."/>
            <person name="Davis C.M."/>
            <person name="Simpson J.R."/>
            <person name="Lauterbach L."/>
            <person name="Steele A.D."/>
            <person name="Gui C."/>
            <person name="Meng S."/>
            <person name="Li G."/>
            <person name="Viehrig K."/>
            <person name="Ye F."/>
            <person name="Su P."/>
            <person name="Kiefer A.F."/>
            <person name="Nichols A."/>
            <person name="Cepeda A.J."/>
            <person name="Yan W."/>
            <person name="Fan B."/>
            <person name="Jiang Y."/>
            <person name="Adhikari A."/>
            <person name="Zheng C.-J."/>
            <person name="Schuster L."/>
            <person name="Cowan T.M."/>
            <person name="Smanski M.J."/>
            <person name="Chevrette M.G."/>
            <person name="De Carvalho L.P.S."/>
            <person name="Shen B."/>
        </authorList>
    </citation>
    <scope>NUCLEOTIDE SEQUENCE [LARGE SCALE GENOMIC DNA]</scope>
    <source>
        <strain evidence="8 9">NPDC049503</strain>
    </source>
</reference>
<dbReference type="CDD" id="cd07139">
    <property type="entry name" value="ALDH_AldA-Rv0768"/>
    <property type="match status" value="1"/>
</dbReference>
<evidence type="ECO:0000259" key="7">
    <source>
        <dbReference type="Pfam" id="PF00171"/>
    </source>
</evidence>
<dbReference type="InterPro" id="IPR029510">
    <property type="entry name" value="Ald_DH_CS_GLU"/>
</dbReference>
<comment type="caution">
    <text evidence="8">The sequence shown here is derived from an EMBL/GenBank/DDBJ whole genome shotgun (WGS) entry which is preliminary data.</text>
</comment>
<protein>
    <recommendedName>
        <fullName evidence="3">aldehyde dehydrogenase (NAD(+))</fullName>
        <ecNumber evidence="3">1.2.1.3</ecNumber>
    </recommendedName>
</protein>
<dbReference type="Pfam" id="PF00171">
    <property type="entry name" value="Aldedh"/>
    <property type="match status" value="1"/>
</dbReference>
<dbReference type="PROSITE" id="PS00687">
    <property type="entry name" value="ALDEHYDE_DEHYDR_GLU"/>
    <property type="match status" value="1"/>
</dbReference>
<dbReference type="InterPro" id="IPR015590">
    <property type="entry name" value="Aldehyde_DH_dom"/>
</dbReference>
<feature type="active site" evidence="5">
    <location>
        <position position="250"/>
    </location>
</feature>
<dbReference type="Gene3D" id="3.40.309.10">
    <property type="entry name" value="Aldehyde Dehydrogenase, Chain A, domain 2"/>
    <property type="match status" value="1"/>
</dbReference>
<evidence type="ECO:0000256" key="4">
    <source>
        <dbReference type="ARBA" id="ARBA00049194"/>
    </source>
</evidence>